<name>A0AAX4HS14_9BACT</name>
<keyword evidence="1" id="KW-0813">Transport</keyword>
<gene>
    <name evidence="5" type="ORF">SOO65_04955</name>
</gene>
<dbReference type="InterPro" id="IPR003593">
    <property type="entry name" value="AAA+_ATPase"/>
</dbReference>
<dbReference type="GO" id="GO:0016887">
    <property type="term" value="F:ATP hydrolysis activity"/>
    <property type="evidence" value="ECO:0007669"/>
    <property type="project" value="InterPro"/>
</dbReference>
<organism evidence="5 6">
    <name type="scientific">Peredibacter starrii</name>
    <dbReference type="NCBI Taxonomy" id="28202"/>
    <lineage>
        <taxon>Bacteria</taxon>
        <taxon>Pseudomonadati</taxon>
        <taxon>Bdellovibrionota</taxon>
        <taxon>Bacteriovoracia</taxon>
        <taxon>Bacteriovoracales</taxon>
        <taxon>Bacteriovoracaceae</taxon>
        <taxon>Peredibacter</taxon>
    </lineage>
</organism>
<dbReference type="InterPro" id="IPR017871">
    <property type="entry name" value="ABC_transporter-like_CS"/>
</dbReference>
<evidence type="ECO:0000256" key="3">
    <source>
        <dbReference type="ARBA" id="ARBA00022840"/>
    </source>
</evidence>
<dbReference type="SUPFAM" id="SSF52540">
    <property type="entry name" value="P-loop containing nucleoside triphosphate hydrolases"/>
    <property type="match status" value="1"/>
</dbReference>
<sequence>MIRVNNLSKQFDSRGIAGLHALNFTLNKGIVMGIMGPNGSGKTTLLKILSGQLNSDQGNFETDGSVSLFPTHEILTDMNVQKFLISKVTIDVDDEKKIQLARDLADTFEFTFQLRQNLFQLSSGQRQKVLLAAELINRPALLLMDEPFTHLDPFTRRDILNGLFQFIRQQGITVLWVTHELEEALKYSDIVGLMNFGRLEQLGTPLSLLRNPRNLFVAQFMGYQNFIPVKFEQGVAETPWGKWNASLANASEGIMVIPDNAWKMNEGLEAQIEESYGTRQGIEHRLRFDGRQLVLKTMPTVDVQEKVKIMPIWEECFLIPL</sequence>
<evidence type="ECO:0000313" key="6">
    <source>
        <dbReference type="Proteomes" id="UP001324634"/>
    </source>
</evidence>
<dbReference type="Pfam" id="PF00005">
    <property type="entry name" value="ABC_tran"/>
    <property type="match status" value="1"/>
</dbReference>
<dbReference type="KEGG" id="psti:SOO65_04955"/>
<dbReference type="InterPro" id="IPR003439">
    <property type="entry name" value="ABC_transporter-like_ATP-bd"/>
</dbReference>
<evidence type="ECO:0000256" key="2">
    <source>
        <dbReference type="ARBA" id="ARBA00022741"/>
    </source>
</evidence>
<dbReference type="CDD" id="cd03230">
    <property type="entry name" value="ABC_DR_subfamily_A"/>
    <property type="match status" value="1"/>
</dbReference>
<keyword evidence="6" id="KW-1185">Reference proteome</keyword>
<dbReference type="PANTHER" id="PTHR42781">
    <property type="entry name" value="SPERMIDINE/PUTRESCINE IMPORT ATP-BINDING PROTEIN POTA"/>
    <property type="match status" value="1"/>
</dbReference>
<dbReference type="GO" id="GO:0005524">
    <property type="term" value="F:ATP binding"/>
    <property type="evidence" value="ECO:0007669"/>
    <property type="project" value="UniProtKB-KW"/>
</dbReference>
<dbReference type="Gene3D" id="3.40.50.300">
    <property type="entry name" value="P-loop containing nucleotide triphosphate hydrolases"/>
    <property type="match status" value="1"/>
</dbReference>
<accession>A0AAX4HS14</accession>
<feature type="domain" description="ABC transporter" evidence="4">
    <location>
        <begin position="2"/>
        <end position="221"/>
    </location>
</feature>
<dbReference type="InterPro" id="IPR050093">
    <property type="entry name" value="ABC_SmlMolc_Importer"/>
</dbReference>
<protein>
    <submittedName>
        <fullName evidence="5">ATP-binding cassette domain-containing protein</fullName>
    </submittedName>
</protein>
<dbReference type="Proteomes" id="UP001324634">
    <property type="component" value="Chromosome"/>
</dbReference>
<dbReference type="InterPro" id="IPR027417">
    <property type="entry name" value="P-loop_NTPase"/>
</dbReference>
<dbReference type="PANTHER" id="PTHR42781:SF4">
    <property type="entry name" value="SPERMIDINE_PUTRESCINE IMPORT ATP-BINDING PROTEIN POTA"/>
    <property type="match status" value="1"/>
</dbReference>
<dbReference type="PROSITE" id="PS00211">
    <property type="entry name" value="ABC_TRANSPORTER_1"/>
    <property type="match status" value="1"/>
</dbReference>
<keyword evidence="2" id="KW-0547">Nucleotide-binding</keyword>
<evidence type="ECO:0000259" key="4">
    <source>
        <dbReference type="PROSITE" id="PS50893"/>
    </source>
</evidence>
<dbReference type="PROSITE" id="PS50893">
    <property type="entry name" value="ABC_TRANSPORTER_2"/>
    <property type="match status" value="1"/>
</dbReference>
<reference evidence="5 6" key="1">
    <citation type="submission" date="2023-11" db="EMBL/GenBank/DDBJ databases">
        <title>Peredibacter starrii A3.12.</title>
        <authorList>
            <person name="Mitchell R.J."/>
        </authorList>
    </citation>
    <scope>NUCLEOTIDE SEQUENCE [LARGE SCALE GENOMIC DNA]</scope>
    <source>
        <strain evidence="5 6">A3.12</strain>
    </source>
</reference>
<keyword evidence="3 5" id="KW-0067">ATP-binding</keyword>
<evidence type="ECO:0000256" key="1">
    <source>
        <dbReference type="ARBA" id="ARBA00022448"/>
    </source>
</evidence>
<evidence type="ECO:0000313" key="5">
    <source>
        <dbReference type="EMBL" id="WPU66089.1"/>
    </source>
</evidence>
<dbReference type="EMBL" id="CP139487">
    <property type="protein sequence ID" value="WPU66089.1"/>
    <property type="molecule type" value="Genomic_DNA"/>
</dbReference>
<proteinExistence type="predicted"/>
<dbReference type="RefSeq" id="WP_321397877.1">
    <property type="nucleotide sequence ID" value="NZ_CP139487.1"/>
</dbReference>
<dbReference type="AlphaFoldDB" id="A0AAX4HS14"/>
<dbReference type="SMART" id="SM00382">
    <property type="entry name" value="AAA"/>
    <property type="match status" value="1"/>
</dbReference>